<protein>
    <submittedName>
        <fullName evidence="1">Uncharacterized protein</fullName>
    </submittedName>
</protein>
<gene>
    <name evidence="1" type="ORF">ACFP3V_20010</name>
</gene>
<evidence type="ECO:0000313" key="1">
    <source>
        <dbReference type="EMBL" id="MFC5909491.1"/>
    </source>
</evidence>
<sequence length="74" mass="7605">MGLRNRNGESVYVATLTHSDGSPYLTEADKQLQAAGATGAFNGSRNVYGESGVAEIAAAAAKHGLNVSIRPAED</sequence>
<keyword evidence="2" id="KW-1185">Reference proteome</keyword>
<comment type="caution">
    <text evidence="1">The sequence shown here is derived from an EMBL/GenBank/DDBJ whole genome shotgun (WGS) entry which is preliminary data.</text>
</comment>
<evidence type="ECO:0000313" key="2">
    <source>
        <dbReference type="Proteomes" id="UP001596174"/>
    </source>
</evidence>
<dbReference type="RefSeq" id="WP_380585340.1">
    <property type="nucleotide sequence ID" value="NZ_JBHSQJ010000083.1"/>
</dbReference>
<organism evidence="1 2">
    <name type="scientific">Streptacidiphilus monticola</name>
    <dbReference type="NCBI Taxonomy" id="2161674"/>
    <lineage>
        <taxon>Bacteria</taxon>
        <taxon>Bacillati</taxon>
        <taxon>Actinomycetota</taxon>
        <taxon>Actinomycetes</taxon>
        <taxon>Kitasatosporales</taxon>
        <taxon>Streptomycetaceae</taxon>
        <taxon>Streptacidiphilus</taxon>
    </lineage>
</organism>
<proteinExistence type="predicted"/>
<dbReference type="EMBL" id="JBHSQJ010000083">
    <property type="protein sequence ID" value="MFC5909491.1"/>
    <property type="molecule type" value="Genomic_DNA"/>
</dbReference>
<reference evidence="2" key="1">
    <citation type="journal article" date="2019" name="Int. J. Syst. Evol. Microbiol.">
        <title>The Global Catalogue of Microorganisms (GCM) 10K type strain sequencing project: providing services to taxonomists for standard genome sequencing and annotation.</title>
        <authorList>
            <consortium name="The Broad Institute Genomics Platform"/>
            <consortium name="The Broad Institute Genome Sequencing Center for Infectious Disease"/>
            <person name="Wu L."/>
            <person name="Ma J."/>
        </authorList>
    </citation>
    <scope>NUCLEOTIDE SEQUENCE [LARGE SCALE GENOMIC DNA]</scope>
    <source>
        <strain evidence="2">JCM 4816</strain>
    </source>
</reference>
<accession>A0ABW1G6P5</accession>
<name>A0ABW1G6P5_9ACTN</name>
<dbReference type="Proteomes" id="UP001596174">
    <property type="component" value="Unassembled WGS sequence"/>
</dbReference>